<dbReference type="InterPro" id="IPR050858">
    <property type="entry name" value="Mal-CoA-ACP_Trans/PKS_FabD"/>
</dbReference>
<evidence type="ECO:0000256" key="1">
    <source>
        <dbReference type="ARBA" id="ARBA00022679"/>
    </source>
</evidence>
<dbReference type="PANTHER" id="PTHR42681:SF1">
    <property type="entry name" value="MALONYL-COA-ACYL CARRIER PROTEIN TRANSACYLASE, MITOCHONDRIAL"/>
    <property type="match status" value="1"/>
</dbReference>
<dbReference type="GO" id="GO:0006633">
    <property type="term" value="P:fatty acid biosynthetic process"/>
    <property type="evidence" value="ECO:0007669"/>
    <property type="project" value="TreeGrafter"/>
</dbReference>
<dbReference type="InterPro" id="IPR024925">
    <property type="entry name" value="Malonyl_CoA-ACP_transAc"/>
</dbReference>
<dbReference type="InterPro" id="IPR001227">
    <property type="entry name" value="Ac_transferase_dom_sf"/>
</dbReference>
<dbReference type="SUPFAM" id="SSF52151">
    <property type="entry name" value="FabD/lysophospholipase-like"/>
    <property type="match status" value="1"/>
</dbReference>
<dbReference type="GO" id="GO:0004314">
    <property type="term" value="F:[acyl-carrier-protein] S-malonyltransferase activity"/>
    <property type="evidence" value="ECO:0007669"/>
    <property type="project" value="UniProtKB-EC"/>
</dbReference>
<dbReference type="Proteomes" id="UP000515823">
    <property type="component" value="Chromosome"/>
</dbReference>
<feature type="domain" description="Malonyl-CoA:ACP transacylase (MAT)" evidence="6">
    <location>
        <begin position="7"/>
        <end position="297"/>
    </location>
</feature>
<keyword evidence="2 4" id="KW-0012">Acyltransferase</keyword>
<evidence type="ECO:0000256" key="5">
    <source>
        <dbReference type="PIRSR" id="PIRSR000446-1"/>
    </source>
</evidence>
<dbReference type="InterPro" id="IPR016035">
    <property type="entry name" value="Acyl_Trfase/lysoPLipase"/>
</dbReference>
<evidence type="ECO:0000313" key="8">
    <source>
        <dbReference type="Proteomes" id="UP000515823"/>
    </source>
</evidence>
<comment type="similarity">
    <text evidence="4">Belongs to the fabD family.</text>
</comment>
<gene>
    <name evidence="7" type="primary">fabD</name>
    <name evidence="7" type="ORF">H9Q78_08540</name>
</gene>
<accession>A0A7G9G140</accession>
<feature type="active site" evidence="5">
    <location>
        <position position="197"/>
    </location>
</feature>
<evidence type="ECO:0000256" key="4">
    <source>
        <dbReference type="PIRNR" id="PIRNR000446"/>
    </source>
</evidence>
<dbReference type="Gene3D" id="3.30.70.250">
    <property type="entry name" value="Malonyl-CoA ACP transacylase, ACP-binding"/>
    <property type="match status" value="1"/>
</dbReference>
<dbReference type="AlphaFoldDB" id="A0A7G9G140"/>
<organism evidence="7 8">
    <name type="scientific">Qiania dongpingensis</name>
    <dbReference type="NCBI Taxonomy" id="2763669"/>
    <lineage>
        <taxon>Bacteria</taxon>
        <taxon>Bacillati</taxon>
        <taxon>Bacillota</taxon>
        <taxon>Clostridia</taxon>
        <taxon>Lachnospirales</taxon>
        <taxon>Lachnospiraceae</taxon>
        <taxon>Qiania</taxon>
    </lineage>
</organism>
<dbReference type="SMART" id="SM00827">
    <property type="entry name" value="PKS_AT"/>
    <property type="match status" value="1"/>
</dbReference>
<keyword evidence="1 4" id="KW-0808">Transferase</keyword>
<protein>
    <recommendedName>
        <fullName evidence="4">Malonyl CoA-acyl carrier protein transacylase</fullName>
        <ecNumber evidence="4">2.3.1.39</ecNumber>
    </recommendedName>
</protein>
<evidence type="ECO:0000313" key="7">
    <source>
        <dbReference type="EMBL" id="QNM04522.1"/>
    </source>
</evidence>
<dbReference type="NCBIfam" id="TIGR00128">
    <property type="entry name" value="fabD"/>
    <property type="match status" value="1"/>
</dbReference>
<dbReference type="PIRSF" id="PIRSF000446">
    <property type="entry name" value="Mct"/>
    <property type="match status" value="1"/>
</dbReference>
<evidence type="ECO:0000256" key="3">
    <source>
        <dbReference type="ARBA" id="ARBA00048462"/>
    </source>
</evidence>
<dbReference type="SUPFAM" id="SSF55048">
    <property type="entry name" value="Probable ACP-binding domain of malonyl-CoA ACP transacylase"/>
    <property type="match status" value="1"/>
</dbReference>
<dbReference type="Pfam" id="PF00698">
    <property type="entry name" value="Acyl_transf_1"/>
    <property type="match status" value="1"/>
</dbReference>
<comment type="catalytic activity">
    <reaction evidence="3 4">
        <text>holo-[ACP] + malonyl-CoA = malonyl-[ACP] + CoA</text>
        <dbReference type="Rhea" id="RHEA:41792"/>
        <dbReference type="Rhea" id="RHEA-COMP:9623"/>
        <dbReference type="Rhea" id="RHEA-COMP:9685"/>
        <dbReference type="ChEBI" id="CHEBI:57287"/>
        <dbReference type="ChEBI" id="CHEBI:57384"/>
        <dbReference type="ChEBI" id="CHEBI:64479"/>
        <dbReference type="ChEBI" id="CHEBI:78449"/>
        <dbReference type="EC" id="2.3.1.39"/>
    </reaction>
</comment>
<keyword evidence="8" id="KW-1185">Reference proteome</keyword>
<evidence type="ECO:0000259" key="6">
    <source>
        <dbReference type="SMART" id="SM00827"/>
    </source>
</evidence>
<dbReference type="InterPro" id="IPR016036">
    <property type="entry name" value="Malonyl_transacylase_ACP-bd"/>
</dbReference>
<dbReference type="EC" id="2.3.1.39" evidence="4"/>
<dbReference type="PANTHER" id="PTHR42681">
    <property type="entry name" value="MALONYL-COA-ACYL CARRIER PROTEIN TRANSACYLASE, MITOCHONDRIAL"/>
    <property type="match status" value="1"/>
</dbReference>
<dbReference type="RefSeq" id="WP_249300975.1">
    <property type="nucleotide sequence ID" value="NZ_CP060634.1"/>
</dbReference>
<feature type="active site" evidence="5">
    <location>
        <position position="91"/>
    </location>
</feature>
<dbReference type="GO" id="GO:0005829">
    <property type="term" value="C:cytosol"/>
    <property type="evidence" value="ECO:0007669"/>
    <property type="project" value="TreeGrafter"/>
</dbReference>
<dbReference type="FunFam" id="3.30.70.250:FF:000001">
    <property type="entry name" value="Malonyl CoA-acyl carrier protein transacylase"/>
    <property type="match status" value="1"/>
</dbReference>
<dbReference type="InterPro" id="IPR014043">
    <property type="entry name" value="Acyl_transferase_dom"/>
</dbReference>
<dbReference type="KEGG" id="qdo:H9Q78_08540"/>
<dbReference type="EMBL" id="CP060634">
    <property type="protein sequence ID" value="QNM04522.1"/>
    <property type="molecule type" value="Genomic_DNA"/>
</dbReference>
<dbReference type="InterPro" id="IPR004410">
    <property type="entry name" value="Malonyl_CoA-ACP_transAc_FabD"/>
</dbReference>
<proteinExistence type="inferred from homology"/>
<evidence type="ECO:0000256" key="2">
    <source>
        <dbReference type="ARBA" id="ARBA00023315"/>
    </source>
</evidence>
<dbReference type="Gene3D" id="3.40.366.10">
    <property type="entry name" value="Malonyl-Coenzyme A Acyl Carrier Protein, domain 2"/>
    <property type="match status" value="1"/>
</dbReference>
<sequence>MGRIAYVFPGQGAQKAGMGKDFYENSPAAAKVFERAGEILSLDMKALCFEQNEKLDITEYTQAAMVTTSLSMLAAMRERGLREPDVTAGLSLGEYCAMAAAGVMSGEDAVRIVRRRGILMQEAVPAGQGAMAAVLAMKAEDIEHILENMEEVQIANYNCPGQTVISGETEAVEKACAALQEAGARRTVKLNVSGPFHSSLLKEAGEKLYEALAPVKLMEHEIPYVSNVTAEYVTGTENVKDYLKRQVFSSVKWQQSVETMLSSGVDTFVEIGPGKTLSSFIKKIRRDVSVYNVEVWEDLHKLETVLGRN</sequence>
<reference evidence="7 8" key="1">
    <citation type="submission" date="2020-08" db="EMBL/GenBank/DDBJ databases">
        <authorList>
            <person name="Liu C."/>
            <person name="Sun Q."/>
        </authorList>
    </citation>
    <scope>NUCLEOTIDE SEQUENCE [LARGE SCALE GENOMIC DNA]</scope>
    <source>
        <strain evidence="7 8">NSJ-38</strain>
    </source>
</reference>
<name>A0A7G9G140_9FIRM</name>